<keyword evidence="4 7" id="KW-0812">Transmembrane</keyword>
<keyword evidence="10" id="KW-1185">Reference proteome</keyword>
<dbReference type="Gene3D" id="1.10.3720.10">
    <property type="entry name" value="MetI-like"/>
    <property type="match status" value="2"/>
</dbReference>
<dbReference type="FunFam" id="1.10.3720.10:FF:000088">
    <property type="entry name" value="Iron(III) ABC transporter, permease protein"/>
    <property type="match status" value="1"/>
</dbReference>
<feature type="transmembrane region" description="Helical" evidence="7">
    <location>
        <begin position="204"/>
        <end position="226"/>
    </location>
</feature>
<feature type="transmembrane region" description="Helical" evidence="7">
    <location>
        <begin position="69"/>
        <end position="97"/>
    </location>
</feature>
<dbReference type="Proteomes" id="UP000630353">
    <property type="component" value="Unassembled WGS sequence"/>
</dbReference>
<reference evidence="9" key="2">
    <citation type="submission" date="2020-09" db="EMBL/GenBank/DDBJ databases">
        <authorList>
            <person name="Sun Q."/>
            <person name="Kim S."/>
        </authorList>
    </citation>
    <scope>NUCLEOTIDE SEQUENCE</scope>
    <source>
        <strain evidence="9">KCTC 42651</strain>
    </source>
</reference>
<evidence type="ECO:0000256" key="6">
    <source>
        <dbReference type="ARBA" id="ARBA00023136"/>
    </source>
</evidence>
<feature type="transmembrane region" description="Helical" evidence="7">
    <location>
        <begin position="423"/>
        <end position="444"/>
    </location>
</feature>
<feature type="transmembrane region" description="Helical" evidence="7">
    <location>
        <begin position="385"/>
        <end position="411"/>
    </location>
</feature>
<gene>
    <name evidence="9" type="ORF">GCM10017083_29250</name>
</gene>
<name>A0A918XUA7_9PROT</name>
<feature type="domain" description="ABC transmembrane type-1" evidence="8">
    <location>
        <begin position="71"/>
        <end position="276"/>
    </location>
</feature>
<comment type="subcellular location">
    <subcellularLocation>
        <location evidence="1 7">Cell membrane</location>
        <topology evidence="1 7">Multi-pass membrane protein</topology>
    </subcellularLocation>
</comment>
<feature type="transmembrane region" description="Helical" evidence="7">
    <location>
        <begin position="259"/>
        <end position="277"/>
    </location>
</feature>
<dbReference type="PANTHER" id="PTHR30183">
    <property type="entry name" value="MOLYBDENUM TRANSPORT SYSTEM PERMEASE PROTEIN MODB"/>
    <property type="match status" value="1"/>
</dbReference>
<evidence type="ECO:0000256" key="2">
    <source>
        <dbReference type="ARBA" id="ARBA00022448"/>
    </source>
</evidence>
<dbReference type="EMBL" id="BMZS01000006">
    <property type="protein sequence ID" value="GHD53051.1"/>
    <property type="molecule type" value="Genomic_DNA"/>
</dbReference>
<evidence type="ECO:0000313" key="9">
    <source>
        <dbReference type="EMBL" id="GHD53051.1"/>
    </source>
</evidence>
<evidence type="ECO:0000313" key="10">
    <source>
        <dbReference type="Proteomes" id="UP000630353"/>
    </source>
</evidence>
<comment type="caution">
    <text evidence="9">The sequence shown here is derived from an EMBL/GenBank/DDBJ whole genome shotgun (WGS) entry which is preliminary data.</text>
</comment>
<keyword evidence="5 7" id="KW-1133">Transmembrane helix</keyword>
<organism evidence="9 10">
    <name type="scientific">Thalassobaculum fulvum</name>
    <dbReference type="NCBI Taxonomy" id="1633335"/>
    <lineage>
        <taxon>Bacteria</taxon>
        <taxon>Pseudomonadati</taxon>
        <taxon>Pseudomonadota</taxon>
        <taxon>Alphaproteobacteria</taxon>
        <taxon>Rhodospirillales</taxon>
        <taxon>Thalassobaculaceae</taxon>
        <taxon>Thalassobaculum</taxon>
    </lineage>
</organism>
<keyword evidence="6 7" id="KW-0472">Membrane</keyword>
<dbReference type="GO" id="GO:0055085">
    <property type="term" value="P:transmembrane transport"/>
    <property type="evidence" value="ECO:0007669"/>
    <property type="project" value="InterPro"/>
</dbReference>
<evidence type="ECO:0000256" key="5">
    <source>
        <dbReference type="ARBA" id="ARBA00022989"/>
    </source>
</evidence>
<dbReference type="InterPro" id="IPR035906">
    <property type="entry name" value="MetI-like_sf"/>
</dbReference>
<evidence type="ECO:0000256" key="3">
    <source>
        <dbReference type="ARBA" id="ARBA00022475"/>
    </source>
</evidence>
<evidence type="ECO:0000259" key="8">
    <source>
        <dbReference type="PROSITE" id="PS50928"/>
    </source>
</evidence>
<evidence type="ECO:0000256" key="7">
    <source>
        <dbReference type="RuleBase" id="RU363032"/>
    </source>
</evidence>
<feature type="transmembrane region" description="Helical" evidence="7">
    <location>
        <begin position="540"/>
        <end position="559"/>
    </location>
</feature>
<feature type="transmembrane region" description="Helical" evidence="7">
    <location>
        <begin position="109"/>
        <end position="127"/>
    </location>
</feature>
<protein>
    <submittedName>
        <fullName evidence="9">Iron ABC transporter permease</fullName>
    </submittedName>
</protein>
<dbReference type="PROSITE" id="PS50928">
    <property type="entry name" value="ABC_TM1"/>
    <property type="match status" value="2"/>
</dbReference>
<keyword evidence="3" id="KW-1003">Cell membrane</keyword>
<feature type="transmembrane region" description="Helical" evidence="7">
    <location>
        <begin position="307"/>
        <end position="330"/>
    </location>
</feature>
<accession>A0A918XUA7</accession>
<proteinExistence type="inferred from homology"/>
<reference evidence="9" key="1">
    <citation type="journal article" date="2014" name="Int. J. Syst. Evol. Microbiol.">
        <title>Complete genome sequence of Corynebacterium casei LMG S-19264T (=DSM 44701T), isolated from a smear-ripened cheese.</title>
        <authorList>
            <consortium name="US DOE Joint Genome Institute (JGI-PGF)"/>
            <person name="Walter F."/>
            <person name="Albersmeier A."/>
            <person name="Kalinowski J."/>
            <person name="Ruckert C."/>
        </authorList>
    </citation>
    <scope>NUCLEOTIDE SEQUENCE</scope>
    <source>
        <strain evidence="9">KCTC 42651</strain>
    </source>
</reference>
<feature type="transmembrane region" description="Helical" evidence="7">
    <location>
        <begin position="31"/>
        <end position="49"/>
    </location>
</feature>
<sequence length="571" mass="60833">MTAEADAYRGAAPAPEQFAAVPGDGRRRWHVAALTTAGLVALPVLAIVWKALFPTENIWPHLASTVLPGYVVTTLLLMLGVGVGVFVIGTGTAWLVAMCRFPGRRLFEWALLLPLAMPGYLIAYVYTDLLEFAGPLQSTLRAVFGWTTRRDYWFPEIRSLGGAIAMLTLVLYPYVYALARATFLEQSICVLEVSRTLGRSTWRSLIDVALPLARPAIAVGVTLALMECLNDFGTVDFFAVRTLTAGVFDVWLRMGNAGGAAQIALVMLAFVVLLIWAERRSRARQRFHHTSSKLRPIEGIRLHGRKAWAATLACALPVALGFVVPAATLADYAFTSTAAEWSPDFVRHALNSLGLSAAAALAAVGLATLLAYAARQRAGGLVHGAIRLASVGYAIPGAVLAIGVLIPFAAFDNAVDAFLRQTLGVSTGLLLSGTVAALVFAYTVRFLAVSLGAVEAGLGRVTPSMEMAARTLGHSPGATLRRLHLPMIRGSLLTGGLLVFVDTMKELPATLVLRPFNFDTLATFVYQYASDERLEACAPAALAIVAAGILPVLLLARSVGAARPGRKRDGT</sequence>
<dbReference type="RefSeq" id="WP_189990837.1">
    <property type="nucleotide sequence ID" value="NZ_BMZS01000006.1"/>
</dbReference>
<feature type="domain" description="ABC transmembrane type-1" evidence="8">
    <location>
        <begin position="349"/>
        <end position="555"/>
    </location>
</feature>
<dbReference type="InterPro" id="IPR000515">
    <property type="entry name" value="MetI-like"/>
</dbReference>
<dbReference type="SUPFAM" id="SSF161098">
    <property type="entry name" value="MetI-like"/>
    <property type="match status" value="2"/>
</dbReference>
<dbReference type="AlphaFoldDB" id="A0A918XUA7"/>
<feature type="transmembrane region" description="Helical" evidence="7">
    <location>
        <begin position="160"/>
        <end position="183"/>
    </location>
</feature>
<keyword evidence="2 7" id="KW-0813">Transport</keyword>
<comment type="similarity">
    <text evidence="7">Belongs to the binding-protein-dependent transport system permease family.</text>
</comment>
<dbReference type="Pfam" id="PF00528">
    <property type="entry name" value="BPD_transp_1"/>
    <property type="match status" value="1"/>
</dbReference>
<feature type="transmembrane region" description="Helical" evidence="7">
    <location>
        <begin position="350"/>
        <end position="373"/>
    </location>
</feature>
<dbReference type="CDD" id="cd06261">
    <property type="entry name" value="TM_PBP2"/>
    <property type="match status" value="2"/>
</dbReference>
<evidence type="ECO:0000256" key="4">
    <source>
        <dbReference type="ARBA" id="ARBA00022692"/>
    </source>
</evidence>
<evidence type="ECO:0000256" key="1">
    <source>
        <dbReference type="ARBA" id="ARBA00004651"/>
    </source>
</evidence>
<dbReference type="PANTHER" id="PTHR30183:SF2">
    <property type="entry name" value="IRON UTILIZATION PROTEIN"/>
    <property type="match status" value="1"/>
</dbReference>
<dbReference type="GO" id="GO:0005886">
    <property type="term" value="C:plasma membrane"/>
    <property type="evidence" value="ECO:0007669"/>
    <property type="project" value="UniProtKB-SubCell"/>
</dbReference>